<dbReference type="Proteomes" id="UP001491310">
    <property type="component" value="Unassembled WGS sequence"/>
</dbReference>
<protein>
    <submittedName>
        <fullName evidence="3">Uncharacterized protein</fullName>
    </submittedName>
</protein>
<organism evidence="3 4">
    <name type="scientific">Coccomyxa subellipsoidea</name>
    <dbReference type="NCBI Taxonomy" id="248742"/>
    <lineage>
        <taxon>Eukaryota</taxon>
        <taxon>Viridiplantae</taxon>
        <taxon>Chlorophyta</taxon>
        <taxon>core chlorophytes</taxon>
        <taxon>Trebouxiophyceae</taxon>
        <taxon>Trebouxiophyceae incertae sedis</taxon>
        <taxon>Coccomyxaceae</taxon>
        <taxon>Coccomyxa</taxon>
    </lineage>
</organism>
<accession>A0ABR2YIA2</accession>
<keyword evidence="2" id="KW-1133">Transmembrane helix</keyword>
<feature type="region of interest" description="Disordered" evidence="1">
    <location>
        <begin position="242"/>
        <end position="267"/>
    </location>
</feature>
<feature type="compositionally biased region" description="Polar residues" evidence="1">
    <location>
        <begin position="86"/>
        <end position="97"/>
    </location>
</feature>
<proteinExistence type="predicted"/>
<feature type="transmembrane region" description="Helical" evidence="2">
    <location>
        <begin position="194"/>
        <end position="216"/>
    </location>
</feature>
<evidence type="ECO:0000256" key="2">
    <source>
        <dbReference type="SAM" id="Phobius"/>
    </source>
</evidence>
<keyword evidence="2" id="KW-0812">Transmembrane</keyword>
<dbReference type="EMBL" id="JALJOT010000011">
    <property type="protein sequence ID" value="KAK9905830.1"/>
    <property type="molecule type" value="Genomic_DNA"/>
</dbReference>
<name>A0ABR2YIA2_9CHLO</name>
<keyword evidence="4" id="KW-1185">Reference proteome</keyword>
<reference evidence="3 4" key="1">
    <citation type="journal article" date="2024" name="Nat. Commun.">
        <title>Phylogenomics reveals the evolutionary origins of lichenization in chlorophyte algae.</title>
        <authorList>
            <person name="Puginier C."/>
            <person name="Libourel C."/>
            <person name="Otte J."/>
            <person name="Skaloud P."/>
            <person name="Haon M."/>
            <person name="Grisel S."/>
            <person name="Petersen M."/>
            <person name="Berrin J.G."/>
            <person name="Delaux P.M."/>
            <person name="Dal Grande F."/>
            <person name="Keller J."/>
        </authorList>
    </citation>
    <scope>NUCLEOTIDE SEQUENCE [LARGE SCALE GENOMIC DNA]</scope>
    <source>
        <strain evidence="3 4">SAG 216-7</strain>
    </source>
</reference>
<comment type="caution">
    <text evidence="3">The sequence shown here is derived from an EMBL/GenBank/DDBJ whole genome shotgun (WGS) entry which is preliminary data.</text>
</comment>
<evidence type="ECO:0000313" key="4">
    <source>
        <dbReference type="Proteomes" id="UP001491310"/>
    </source>
</evidence>
<feature type="region of interest" description="Disordered" evidence="1">
    <location>
        <begin position="1"/>
        <end position="27"/>
    </location>
</feature>
<evidence type="ECO:0000256" key="1">
    <source>
        <dbReference type="SAM" id="MobiDB-lite"/>
    </source>
</evidence>
<keyword evidence="2" id="KW-0472">Membrane</keyword>
<evidence type="ECO:0000313" key="3">
    <source>
        <dbReference type="EMBL" id="KAK9905830.1"/>
    </source>
</evidence>
<sequence>MSNTFSPTAPGAQGSAESPPCLFFPSAVSAPATSSDWAATEYLHQKAANRGRPNRLGSGHYRGEGNTTSSPSLDRAASLEEGRAGSSPSKSTFSIEQPSAGAGQGSEEPQDIPLIHVRWGEDGAEVGSTSRMSGVAEPGTPPRNHRSPAKNYPTPEPSATPYQDEPVTRKWRGSWGGGLLSAPKRSRCPKPSTVFITILVLLVVLVVGLTIGHFVAPYVRTMTYMHAPAPAPGLEAVAAAGADSSGGRDGSSIEGIDMLTPGRVPQF</sequence>
<gene>
    <name evidence="3" type="ORF">WJX75_007187</name>
</gene>
<feature type="region of interest" description="Disordered" evidence="1">
    <location>
        <begin position="125"/>
        <end position="168"/>
    </location>
</feature>
<feature type="region of interest" description="Disordered" evidence="1">
    <location>
        <begin position="44"/>
        <end position="110"/>
    </location>
</feature>
<feature type="compositionally biased region" description="Low complexity" evidence="1">
    <location>
        <begin position="242"/>
        <end position="257"/>
    </location>
</feature>